<organism evidence="2 3">
    <name type="scientific">Paenibacillus eucommiae</name>
    <dbReference type="NCBI Taxonomy" id="1355755"/>
    <lineage>
        <taxon>Bacteria</taxon>
        <taxon>Bacillati</taxon>
        <taxon>Bacillota</taxon>
        <taxon>Bacilli</taxon>
        <taxon>Bacillales</taxon>
        <taxon>Paenibacillaceae</taxon>
        <taxon>Paenibacillus</taxon>
    </lineage>
</organism>
<evidence type="ECO:0000313" key="3">
    <source>
        <dbReference type="Proteomes" id="UP001519287"/>
    </source>
</evidence>
<dbReference type="InterPro" id="IPR052519">
    <property type="entry name" value="Euk-type_GlcNAc_Kinase"/>
</dbReference>
<dbReference type="PANTHER" id="PTHR43190">
    <property type="entry name" value="N-ACETYL-D-GLUCOSAMINE KINASE"/>
    <property type="match status" value="1"/>
</dbReference>
<name>A0ABS4IML4_9BACL</name>
<feature type="domain" description="ATPase BadF/BadG/BcrA/BcrD type" evidence="1">
    <location>
        <begin position="6"/>
        <end position="307"/>
    </location>
</feature>
<dbReference type="PANTHER" id="PTHR43190:SF3">
    <property type="entry name" value="N-ACETYL-D-GLUCOSAMINE KINASE"/>
    <property type="match status" value="1"/>
</dbReference>
<protein>
    <submittedName>
        <fullName evidence="2">N-acetylglucosamine kinase-like BadF-type ATPase</fullName>
    </submittedName>
</protein>
<reference evidence="2 3" key="1">
    <citation type="submission" date="2021-03" db="EMBL/GenBank/DDBJ databases">
        <title>Genomic Encyclopedia of Type Strains, Phase IV (KMG-IV): sequencing the most valuable type-strain genomes for metagenomic binning, comparative biology and taxonomic classification.</title>
        <authorList>
            <person name="Goeker M."/>
        </authorList>
    </citation>
    <scope>NUCLEOTIDE SEQUENCE [LARGE SCALE GENOMIC DNA]</scope>
    <source>
        <strain evidence="2 3">DSM 26048</strain>
    </source>
</reference>
<evidence type="ECO:0000313" key="2">
    <source>
        <dbReference type="EMBL" id="MBP1988803.1"/>
    </source>
</evidence>
<dbReference type="CDD" id="cd24007">
    <property type="entry name" value="ASKHA_NBD_eukNAGK-like"/>
    <property type="match status" value="1"/>
</dbReference>
<dbReference type="RefSeq" id="WP_209969228.1">
    <property type="nucleotide sequence ID" value="NZ_JAGGLB010000001.1"/>
</dbReference>
<sequence>MRIVMGVDGGGTKTHAVIVDESGKTLGAGISGCANYQINGIEAALGSIDMSMRMALDEAGLCAEDIDFVQYGLSGADRESDFAILNRALSSLPYAAWDVVCDTMEGLRAGAGDYAGVVLVCGTGTNAAGRSSMGKAIQTGGFGYLFGDGAGADCMAVETFRAAIRSWELREIPSRLTALVPGFFGYASMEETVTALLDQDATEIPNELTVVLHEAAAEGDELAILLLQRAGRELGLAAGSVVRRLGGLPELSVLPIVLVGSIVQKGRSPYLLEALKEAFSELTGRQENAYKLVIPEMVPVFGAVLLAMDQLGIKVTEEMEQAFISGGGEYV</sequence>
<comment type="caution">
    <text evidence="2">The sequence shown here is derived from an EMBL/GenBank/DDBJ whole genome shotgun (WGS) entry which is preliminary data.</text>
</comment>
<dbReference type="InterPro" id="IPR043129">
    <property type="entry name" value="ATPase_NBD"/>
</dbReference>
<accession>A0ABS4IML4</accession>
<dbReference type="InterPro" id="IPR002731">
    <property type="entry name" value="ATPase_BadF"/>
</dbReference>
<dbReference type="EMBL" id="JAGGLB010000001">
    <property type="protein sequence ID" value="MBP1988803.1"/>
    <property type="molecule type" value="Genomic_DNA"/>
</dbReference>
<dbReference type="Gene3D" id="3.30.420.40">
    <property type="match status" value="2"/>
</dbReference>
<keyword evidence="3" id="KW-1185">Reference proteome</keyword>
<gene>
    <name evidence="2" type="ORF">J2Z66_000398</name>
</gene>
<dbReference type="Proteomes" id="UP001519287">
    <property type="component" value="Unassembled WGS sequence"/>
</dbReference>
<dbReference type="Pfam" id="PF01869">
    <property type="entry name" value="BcrAD_BadFG"/>
    <property type="match status" value="1"/>
</dbReference>
<dbReference type="SUPFAM" id="SSF53067">
    <property type="entry name" value="Actin-like ATPase domain"/>
    <property type="match status" value="2"/>
</dbReference>
<proteinExistence type="predicted"/>
<evidence type="ECO:0000259" key="1">
    <source>
        <dbReference type="Pfam" id="PF01869"/>
    </source>
</evidence>